<protein>
    <submittedName>
        <fullName evidence="3">DUF4466 domain-containing protein</fullName>
    </submittedName>
</protein>
<feature type="chain" id="PRO_5016941775" evidence="1">
    <location>
        <begin position="21"/>
        <end position="339"/>
    </location>
</feature>
<dbReference type="AlphaFoldDB" id="A0A365XVU5"/>
<sequence>MTGKHFSYIPLFFASLLLMAACTKNKDYSVPTPKNELQNDCIKRSLGPNIVGLNIEFAYAIAIPASKGKLVSAQVVASIPGLQIKAGDLPNSATYLQDSSFYTNGSGVDVPVGVGTRSVTKEGVNVTTFTKDTNAVTLRYFYRIPEEARGKTVKFTFSATSSNGETVTYEMGPYTIAKMDMKLNLIPTNNDKCYLSIADMALYNATEAAANPGKIDLVYLYRSLSVQFGHALVAPAAPKDYLPGVTLPANVNRDTKLSKAWNVQDFHLAGLKYGTTFVDDPDFEKLDMSTSPDFALGLKEEAGVWVETGDGKYRAYIFINKVDNTGQSARISIKRYTLK</sequence>
<name>A0A365XVU5_9BACT</name>
<reference evidence="3 4" key="1">
    <citation type="submission" date="2018-05" db="EMBL/GenBank/DDBJ databases">
        <title>Chitinophaga sp. K3CV102501T nov., isolated from isolated from a monsoon evergreen broad-leaved forest soil.</title>
        <authorList>
            <person name="Lv Y."/>
        </authorList>
    </citation>
    <scope>NUCLEOTIDE SEQUENCE [LARGE SCALE GENOMIC DNA]</scope>
    <source>
        <strain evidence="3 4">GDMCC 1.1325</strain>
    </source>
</reference>
<organism evidence="3 4">
    <name type="scientific">Chitinophaga flava</name>
    <dbReference type="NCBI Taxonomy" id="2259036"/>
    <lineage>
        <taxon>Bacteria</taxon>
        <taxon>Pseudomonadati</taxon>
        <taxon>Bacteroidota</taxon>
        <taxon>Chitinophagia</taxon>
        <taxon>Chitinophagales</taxon>
        <taxon>Chitinophagaceae</taxon>
        <taxon>Chitinophaga</taxon>
    </lineage>
</organism>
<feature type="signal peptide" evidence="1">
    <location>
        <begin position="1"/>
        <end position="20"/>
    </location>
</feature>
<comment type="caution">
    <text evidence="3">The sequence shown here is derived from an EMBL/GenBank/DDBJ whole genome shotgun (WGS) entry which is preliminary data.</text>
</comment>
<evidence type="ECO:0000313" key="3">
    <source>
        <dbReference type="EMBL" id="RBL90443.1"/>
    </source>
</evidence>
<dbReference type="Gene3D" id="2.60.40.3550">
    <property type="entry name" value="Domain of unknown function DUF4466"/>
    <property type="match status" value="1"/>
</dbReference>
<evidence type="ECO:0000313" key="4">
    <source>
        <dbReference type="Proteomes" id="UP000253410"/>
    </source>
</evidence>
<dbReference type="EMBL" id="QFFJ01000002">
    <property type="protein sequence ID" value="RBL90443.1"/>
    <property type="molecule type" value="Genomic_DNA"/>
</dbReference>
<gene>
    <name evidence="3" type="ORF">DF182_28700</name>
</gene>
<dbReference type="OrthoDB" id="1045786at2"/>
<feature type="domain" description="DUF4466" evidence="2">
    <location>
        <begin position="26"/>
        <end position="337"/>
    </location>
</feature>
<evidence type="ECO:0000259" key="2">
    <source>
        <dbReference type="Pfam" id="PF14725"/>
    </source>
</evidence>
<dbReference type="InterPro" id="IPR041873">
    <property type="entry name" value="PARMER_03128_N"/>
</dbReference>
<dbReference type="Proteomes" id="UP000253410">
    <property type="component" value="Unassembled WGS sequence"/>
</dbReference>
<keyword evidence="1" id="KW-0732">Signal</keyword>
<evidence type="ECO:0000256" key="1">
    <source>
        <dbReference type="SAM" id="SignalP"/>
    </source>
</evidence>
<proteinExistence type="predicted"/>
<dbReference type="RefSeq" id="WP_113619191.1">
    <property type="nucleotide sequence ID" value="NZ_QFFJ01000002.1"/>
</dbReference>
<dbReference type="CDD" id="cd12106">
    <property type="entry name" value="PARMER_03128_N"/>
    <property type="match status" value="1"/>
</dbReference>
<dbReference type="PROSITE" id="PS51257">
    <property type="entry name" value="PROKAR_LIPOPROTEIN"/>
    <property type="match status" value="1"/>
</dbReference>
<keyword evidence="4" id="KW-1185">Reference proteome</keyword>
<dbReference type="InterPro" id="IPR028072">
    <property type="entry name" value="DUF4466"/>
</dbReference>
<accession>A0A365XVU5</accession>
<dbReference type="Pfam" id="PF14725">
    <property type="entry name" value="DUF4466"/>
    <property type="match status" value="1"/>
</dbReference>
<dbReference type="CDD" id="cd07472">
    <property type="entry name" value="HmuY_like"/>
    <property type="match status" value="1"/>
</dbReference>